<keyword evidence="5 6" id="KW-0687">Ribonucleoprotein</keyword>
<organism evidence="9 10">
    <name type="scientific">Thermodesulfobium acidiphilum</name>
    <dbReference type="NCBI Taxonomy" id="1794699"/>
    <lineage>
        <taxon>Bacteria</taxon>
        <taxon>Pseudomonadati</taxon>
        <taxon>Thermodesulfobiota</taxon>
        <taxon>Thermodesulfobiia</taxon>
        <taxon>Thermodesulfobiales</taxon>
        <taxon>Thermodesulfobiaceae</taxon>
        <taxon>Thermodesulfobium</taxon>
    </lineage>
</organism>
<evidence type="ECO:0000313" key="9">
    <source>
        <dbReference type="EMBL" id="AWB09852.1"/>
    </source>
</evidence>
<dbReference type="InterPro" id="IPR023798">
    <property type="entry name" value="Ribosomal_uS7_dom"/>
</dbReference>
<evidence type="ECO:0000259" key="8">
    <source>
        <dbReference type="Pfam" id="PF00177"/>
    </source>
</evidence>
<dbReference type="OrthoDB" id="9807653at2"/>
<dbReference type="PIRSF" id="PIRSF002122">
    <property type="entry name" value="RPS7p_RPS7a_RPS5e_RPS7o"/>
    <property type="match status" value="1"/>
</dbReference>
<sequence length="156" mass="17448">MPRRGGVKVRQVMPDPVTGSTVVTKIINKIMWDGKKSKAESIMYGALDIVEKTIGEPGVQVLEKAIQNITPILEVRPRRVGGAVYQIPIEVEPRRGLALAIRWIVDAARARTGKSMKENLAQEIIDGYRGTGTGIKKREDMHKMAEANRAFAHYRW</sequence>
<evidence type="ECO:0000256" key="4">
    <source>
        <dbReference type="ARBA" id="ARBA00022980"/>
    </source>
</evidence>
<keyword evidence="2 6" id="KW-0699">rRNA-binding</keyword>
<name>A0A2R4VZA0_THEAF</name>
<dbReference type="GO" id="GO:0015935">
    <property type="term" value="C:small ribosomal subunit"/>
    <property type="evidence" value="ECO:0007669"/>
    <property type="project" value="InterPro"/>
</dbReference>
<keyword evidence="3 6" id="KW-0694">RNA-binding</keyword>
<dbReference type="PROSITE" id="PS00052">
    <property type="entry name" value="RIBOSOMAL_S7"/>
    <property type="match status" value="1"/>
</dbReference>
<dbReference type="GO" id="GO:0003735">
    <property type="term" value="F:structural constituent of ribosome"/>
    <property type="evidence" value="ECO:0007669"/>
    <property type="project" value="InterPro"/>
</dbReference>
<feature type="domain" description="Small ribosomal subunit protein uS7" evidence="8">
    <location>
        <begin position="2"/>
        <end position="149"/>
    </location>
</feature>
<dbReference type="FunFam" id="1.10.455.10:FF:000001">
    <property type="entry name" value="30S ribosomal protein S7"/>
    <property type="match status" value="1"/>
</dbReference>
<comment type="subunit">
    <text evidence="6">Part of the 30S ribosomal subunit. Contacts proteins S9 and S11.</text>
</comment>
<dbReference type="InterPro" id="IPR000235">
    <property type="entry name" value="Ribosomal_uS7"/>
</dbReference>
<keyword evidence="4 6" id="KW-0689">Ribosomal protein</keyword>
<evidence type="ECO:0000313" key="10">
    <source>
        <dbReference type="Proteomes" id="UP000244792"/>
    </source>
</evidence>
<keyword evidence="6" id="KW-0820">tRNA-binding</keyword>
<dbReference type="RefSeq" id="WP_013755868.1">
    <property type="nucleotide sequence ID" value="NZ_CP020921.1"/>
</dbReference>
<reference evidence="9 10" key="1">
    <citation type="submission" date="2017-04" db="EMBL/GenBank/DDBJ databases">
        <title>Genomic insights into metabolism of Thermodesulfobium acidiphilum.</title>
        <authorList>
            <person name="Toshchakov S.V."/>
            <person name="Frolov E.N."/>
            <person name="Kublanov I.V."/>
            <person name="Samarov N.I."/>
            <person name="Novikov A."/>
            <person name="Lebedinsky A.V."/>
            <person name="Bonch-Osmolovskaya E.A."/>
            <person name="Chernyh N.A."/>
        </authorList>
    </citation>
    <scope>NUCLEOTIDE SEQUENCE [LARGE SCALE GENOMIC DNA]</scope>
    <source>
        <strain evidence="9 10">3127-1</strain>
    </source>
</reference>
<dbReference type="CDD" id="cd14869">
    <property type="entry name" value="uS7_Bacteria"/>
    <property type="match status" value="1"/>
</dbReference>
<comment type="similarity">
    <text evidence="1 6 7">Belongs to the universal ribosomal protein uS7 family.</text>
</comment>
<dbReference type="InterPro" id="IPR036823">
    <property type="entry name" value="Ribosomal_uS7_dom_sf"/>
</dbReference>
<dbReference type="InterPro" id="IPR005717">
    <property type="entry name" value="Ribosomal_uS7_bac/org-type"/>
</dbReference>
<dbReference type="NCBIfam" id="TIGR01029">
    <property type="entry name" value="rpsG_bact"/>
    <property type="match status" value="1"/>
</dbReference>
<evidence type="ECO:0000256" key="2">
    <source>
        <dbReference type="ARBA" id="ARBA00022730"/>
    </source>
</evidence>
<dbReference type="GO" id="GO:0000049">
    <property type="term" value="F:tRNA binding"/>
    <property type="evidence" value="ECO:0007669"/>
    <property type="project" value="UniProtKB-UniRule"/>
</dbReference>
<dbReference type="EMBL" id="CP020921">
    <property type="protein sequence ID" value="AWB09852.1"/>
    <property type="molecule type" value="Genomic_DNA"/>
</dbReference>
<dbReference type="Proteomes" id="UP000244792">
    <property type="component" value="Chromosome"/>
</dbReference>
<dbReference type="GO" id="GO:0019843">
    <property type="term" value="F:rRNA binding"/>
    <property type="evidence" value="ECO:0007669"/>
    <property type="project" value="UniProtKB-UniRule"/>
</dbReference>
<dbReference type="SUPFAM" id="SSF47973">
    <property type="entry name" value="Ribosomal protein S7"/>
    <property type="match status" value="1"/>
</dbReference>
<evidence type="ECO:0000256" key="7">
    <source>
        <dbReference type="RuleBase" id="RU003619"/>
    </source>
</evidence>
<dbReference type="HAMAP" id="MF_00480_B">
    <property type="entry name" value="Ribosomal_uS7_B"/>
    <property type="match status" value="1"/>
</dbReference>
<dbReference type="Pfam" id="PF00177">
    <property type="entry name" value="Ribosomal_S7"/>
    <property type="match status" value="1"/>
</dbReference>
<evidence type="ECO:0000256" key="6">
    <source>
        <dbReference type="HAMAP-Rule" id="MF_00480"/>
    </source>
</evidence>
<dbReference type="GO" id="GO:0006412">
    <property type="term" value="P:translation"/>
    <property type="evidence" value="ECO:0007669"/>
    <property type="project" value="UniProtKB-UniRule"/>
</dbReference>
<protein>
    <recommendedName>
        <fullName evidence="6">Small ribosomal subunit protein uS7</fullName>
    </recommendedName>
</protein>
<dbReference type="KEGG" id="taci:TDSAC_0477"/>
<comment type="function">
    <text evidence="6">One of the primary rRNA binding proteins, it binds directly to 16S rRNA where it nucleates assembly of the head domain of the 30S subunit. Is located at the subunit interface close to the decoding center, probably blocks exit of the E-site tRNA.</text>
</comment>
<dbReference type="Gene3D" id="1.10.455.10">
    <property type="entry name" value="Ribosomal protein S7 domain"/>
    <property type="match status" value="1"/>
</dbReference>
<gene>
    <name evidence="6" type="primary">rpsG</name>
    <name evidence="9" type="ORF">TDSAC_0477</name>
</gene>
<evidence type="ECO:0000256" key="3">
    <source>
        <dbReference type="ARBA" id="ARBA00022884"/>
    </source>
</evidence>
<proteinExistence type="inferred from homology"/>
<evidence type="ECO:0000256" key="1">
    <source>
        <dbReference type="ARBA" id="ARBA00007151"/>
    </source>
</evidence>
<dbReference type="PANTHER" id="PTHR11205">
    <property type="entry name" value="RIBOSOMAL PROTEIN S7"/>
    <property type="match status" value="1"/>
</dbReference>
<accession>A0A2R4VZA0</accession>
<dbReference type="AlphaFoldDB" id="A0A2R4VZA0"/>
<keyword evidence="10" id="KW-1185">Reference proteome</keyword>
<evidence type="ECO:0000256" key="5">
    <source>
        <dbReference type="ARBA" id="ARBA00023274"/>
    </source>
</evidence>
<dbReference type="InterPro" id="IPR020606">
    <property type="entry name" value="Ribosomal_uS7_CS"/>
</dbReference>